<dbReference type="Proteomes" id="UP000070089">
    <property type="component" value="Unassembled WGS sequence"/>
</dbReference>
<dbReference type="GO" id="GO:0006508">
    <property type="term" value="P:proteolysis"/>
    <property type="evidence" value="ECO:0007669"/>
    <property type="project" value="UniProtKB-KW"/>
</dbReference>
<keyword evidence="2" id="KW-0378">Hydrolase</keyword>
<feature type="region of interest" description="Disordered" evidence="1">
    <location>
        <begin position="14"/>
        <end position="38"/>
    </location>
</feature>
<name>A0A132NSB0_GIAIN</name>
<evidence type="ECO:0000313" key="3">
    <source>
        <dbReference type="Proteomes" id="UP000070089"/>
    </source>
</evidence>
<evidence type="ECO:0000256" key="1">
    <source>
        <dbReference type="SAM" id="MobiDB-lite"/>
    </source>
</evidence>
<comment type="caution">
    <text evidence="2">The sequence shown here is derived from an EMBL/GenBank/DDBJ whole genome shotgun (WGS) entry which is preliminary data.</text>
</comment>
<dbReference type="GO" id="GO:0008233">
    <property type="term" value="F:peptidase activity"/>
    <property type="evidence" value="ECO:0007669"/>
    <property type="project" value="UniProtKB-KW"/>
</dbReference>
<reference evidence="2 3" key="1">
    <citation type="journal article" date="2015" name="Mol. Biochem. Parasitol.">
        <title>Identification of polymorphic genes for use in assemblage B genotyping assays through comparative genomics of multiple assemblage B Giardia duodenalis isolates.</title>
        <authorList>
            <person name="Wielinga C."/>
            <person name="Thompson R.C."/>
            <person name="Monis P."/>
            <person name="Ryan U."/>
        </authorList>
    </citation>
    <scope>NUCLEOTIDE SEQUENCE [LARGE SCALE GENOMIC DNA]</scope>
    <source>
        <strain evidence="2 3">BAH15c1</strain>
    </source>
</reference>
<proteinExistence type="predicted"/>
<dbReference type="AlphaFoldDB" id="A0A132NSB0"/>
<organism evidence="2 3">
    <name type="scientific">Giardia duodenalis assemblage B</name>
    <dbReference type="NCBI Taxonomy" id="1394984"/>
    <lineage>
        <taxon>Eukaryota</taxon>
        <taxon>Metamonada</taxon>
        <taxon>Diplomonadida</taxon>
        <taxon>Hexamitidae</taxon>
        <taxon>Giardiinae</taxon>
        <taxon>Giardia</taxon>
    </lineage>
</organism>
<dbReference type="EMBL" id="JXTI01000094">
    <property type="protein sequence ID" value="KWX12888.1"/>
    <property type="molecule type" value="Genomic_DNA"/>
</dbReference>
<sequence length="166" mass="17654">MACGVSAASWPWPVGIGDMPQSPRPLASAQAETPPSRKRLPVSYPGIDCASNRLQSALMRKQTDAEKAEMYTWPPTGSLVALRCILSERGRSSAAVSSNDLRSGQWRGTCSGADVSRACCLACAPSCGEAGEPAINAFFYNKKIGTNAVECSMLGYLMSQRAFLTL</sequence>
<protein>
    <submittedName>
        <fullName evidence="2">Recombinase (RecA) and ATPase domain of putativeATP-dependent protease</fullName>
    </submittedName>
</protein>
<gene>
    <name evidence="2" type="ORF">QR46_3108</name>
</gene>
<evidence type="ECO:0000313" key="2">
    <source>
        <dbReference type="EMBL" id="KWX12888.1"/>
    </source>
</evidence>
<keyword evidence="2" id="KW-0645">Protease</keyword>
<accession>A0A132NSB0</accession>
<dbReference type="VEuPathDB" id="GiardiaDB:QR46_3108"/>